<reference evidence="1 2" key="1">
    <citation type="submission" date="2016-11" db="EMBL/GenBank/DDBJ databases">
        <title>Description of two novel members of the family Erysipelotrichaceae: Ileibacterium lipovorans gen. nov., sp. nov. and Dubosiella newyorkensis, gen. nov., sp. nov.</title>
        <authorList>
            <person name="Cox L.M."/>
            <person name="Sohn J."/>
            <person name="Tyrrell K.L."/>
            <person name="Citron D.M."/>
            <person name="Lawson P.A."/>
            <person name="Patel N.B."/>
            <person name="Iizumi T."/>
            <person name="Perez-Perez G.I."/>
            <person name="Goldstein E.J."/>
            <person name="Blaser M.J."/>
        </authorList>
    </citation>
    <scope>NUCLEOTIDE SEQUENCE [LARGE SCALE GENOMIC DNA]</scope>
    <source>
        <strain evidence="1 2">NYU-BL-A3</strain>
    </source>
</reference>
<name>A0A1U7NED8_9FIRM</name>
<dbReference type="OrthoDB" id="1683857at2"/>
<gene>
    <name evidence="1" type="ORF">BO222_09350</name>
</gene>
<dbReference type="EMBL" id="MPJW01000186">
    <property type="protein sequence ID" value="OLU37909.1"/>
    <property type="molecule type" value="Genomic_DNA"/>
</dbReference>
<organism evidence="1 2">
    <name type="scientific">Ileibacterium valens</name>
    <dbReference type="NCBI Taxonomy" id="1862668"/>
    <lineage>
        <taxon>Bacteria</taxon>
        <taxon>Bacillati</taxon>
        <taxon>Bacillota</taxon>
        <taxon>Erysipelotrichia</taxon>
        <taxon>Erysipelotrichales</taxon>
        <taxon>Erysipelotrichaceae</taxon>
        <taxon>Ileibacterium</taxon>
    </lineage>
</organism>
<dbReference type="Proteomes" id="UP000186341">
    <property type="component" value="Unassembled WGS sequence"/>
</dbReference>
<evidence type="ECO:0000313" key="1">
    <source>
        <dbReference type="EMBL" id="OLU37909.1"/>
    </source>
</evidence>
<dbReference type="RefSeq" id="WP_075820486.1">
    <property type="nucleotide sequence ID" value="NZ_CAJUTZ010000006.1"/>
</dbReference>
<evidence type="ECO:0000313" key="2">
    <source>
        <dbReference type="Proteomes" id="UP000186341"/>
    </source>
</evidence>
<keyword evidence="2" id="KW-1185">Reference proteome</keyword>
<sequence length="85" mass="10439">MKVFKYYVDVATMIFRDGQIEPLWVVWCDRRFRVDKVISVRETYSKAGGCGICYRCRFGQSERSLFWERNRWFLESEMYFPEQLE</sequence>
<dbReference type="AlphaFoldDB" id="A0A1U7NED8"/>
<protein>
    <submittedName>
        <fullName evidence="1">Uncharacterized protein</fullName>
    </submittedName>
</protein>
<accession>A0A1U7NED8</accession>
<comment type="caution">
    <text evidence="1">The sequence shown here is derived from an EMBL/GenBank/DDBJ whole genome shotgun (WGS) entry which is preliminary data.</text>
</comment>
<dbReference type="GeneID" id="82203368"/>
<proteinExistence type="predicted"/>